<evidence type="ECO:0000313" key="2">
    <source>
        <dbReference type="EMBL" id="MPC24451.1"/>
    </source>
</evidence>
<dbReference type="EMBL" id="VSRR010001332">
    <property type="protein sequence ID" value="MPC24451.1"/>
    <property type="molecule type" value="Genomic_DNA"/>
</dbReference>
<evidence type="ECO:0000313" key="3">
    <source>
        <dbReference type="Proteomes" id="UP000324222"/>
    </source>
</evidence>
<accession>A0A5B7DS60</accession>
<keyword evidence="1" id="KW-1133">Transmembrane helix</keyword>
<name>A0A5B7DS60_PORTR</name>
<comment type="caution">
    <text evidence="2">The sequence shown here is derived from an EMBL/GenBank/DDBJ whole genome shotgun (WGS) entry which is preliminary data.</text>
</comment>
<dbReference type="Proteomes" id="UP000324222">
    <property type="component" value="Unassembled WGS sequence"/>
</dbReference>
<keyword evidence="1" id="KW-0812">Transmembrane</keyword>
<keyword evidence="3" id="KW-1185">Reference proteome</keyword>
<evidence type="ECO:0000256" key="1">
    <source>
        <dbReference type="SAM" id="Phobius"/>
    </source>
</evidence>
<proteinExistence type="predicted"/>
<protein>
    <submittedName>
        <fullName evidence="2">Uncharacterized protein</fullName>
    </submittedName>
</protein>
<feature type="transmembrane region" description="Helical" evidence="1">
    <location>
        <begin position="40"/>
        <end position="65"/>
    </location>
</feature>
<organism evidence="2 3">
    <name type="scientific">Portunus trituberculatus</name>
    <name type="common">Swimming crab</name>
    <name type="synonym">Neptunus trituberculatus</name>
    <dbReference type="NCBI Taxonomy" id="210409"/>
    <lineage>
        <taxon>Eukaryota</taxon>
        <taxon>Metazoa</taxon>
        <taxon>Ecdysozoa</taxon>
        <taxon>Arthropoda</taxon>
        <taxon>Crustacea</taxon>
        <taxon>Multicrustacea</taxon>
        <taxon>Malacostraca</taxon>
        <taxon>Eumalacostraca</taxon>
        <taxon>Eucarida</taxon>
        <taxon>Decapoda</taxon>
        <taxon>Pleocyemata</taxon>
        <taxon>Brachyura</taxon>
        <taxon>Eubrachyura</taxon>
        <taxon>Portunoidea</taxon>
        <taxon>Portunidae</taxon>
        <taxon>Portuninae</taxon>
        <taxon>Portunus</taxon>
    </lineage>
</organism>
<gene>
    <name evidence="2" type="ORF">E2C01_017532</name>
</gene>
<dbReference type="AlphaFoldDB" id="A0A5B7DS60"/>
<sequence>MHEDSGVNSSSIISCSTDREDMDFRKSESINHLINQSMLIAWRAAVVAGMVVVVVVVVVAVLAVVTCGSDTCVTTHLPTSHLPRVPFSAAHVLPFSPPQSLPTTPVTPSHSTPHLHVSIAQFTLLLRFIHISR</sequence>
<reference evidence="2 3" key="1">
    <citation type="submission" date="2019-05" db="EMBL/GenBank/DDBJ databases">
        <title>Another draft genome of Portunus trituberculatus and its Hox gene families provides insights of decapod evolution.</title>
        <authorList>
            <person name="Jeong J.-H."/>
            <person name="Song I."/>
            <person name="Kim S."/>
            <person name="Choi T."/>
            <person name="Kim D."/>
            <person name="Ryu S."/>
            <person name="Kim W."/>
        </authorList>
    </citation>
    <scope>NUCLEOTIDE SEQUENCE [LARGE SCALE GENOMIC DNA]</scope>
    <source>
        <tissue evidence="2">Muscle</tissue>
    </source>
</reference>
<keyword evidence="1" id="KW-0472">Membrane</keyword>